<evidence type="ECO:0000313" key="2">
    <source>
        <dbReference type="Proteomes" id="UP000267049"/>
    </source>
</evidence>
<dbReference type="InterPro" id="IPR021391">
    <property type="entry name" value="DUF3027"/>
</dbReference>
<organism evidence="1 2">
    <name type="scientific">Montanilutibacter psychrotolerans</name>
    <dbReference type="NCBI Taxonomy" id="1327343"/>
    <lineage>
        <taxon>Bacteria</taxon>
        <taxon>Pseudomonadati</taxon>
        <taxon>Pseudomonadota</taxon>
        <taxon>Gammaproteobacteria</taxon>
        <taxon>Lysobacterales</taxon>
        <taxon>Lysobacteraceae</taxon>
        <taxon>Montanilutibacter</taxon>
    </lineage>
</organism>
<evidence type="ECO:0000313" key="1">
    <source>
        <dbReference type="EMBL" id="RNF85930.1"/>
    </source>
</evidence>
<comment type="caution">
    <text evidence="1">The sequence shown here is derived from an EMBL/GenBank/DDBJ whole genome shotgun (WGS) entry which is preliminary data.</text>
</comment>
<dbReference type="EMBL" id="RIBS01000001">
    <property type="protein sequence ID" value="RNF85930.1"/>
    <property type="molecule type" value="Genomic_DNA"/>
</dbReference>
<dbReference type="OrthoDB" id="3698795at2"/>
<keyword evidence="2" id="KW-1185">Reference proteome</keyword>
<dbReference type="Pfam" id="PF11228">
    <property type="entry name" value="DUF3027"/>
    <property type="match status" value="1"/>
</dbReference>
<sequence>MNELSESLEHLYACHDRWIGRVNRDKSVEDPPDEWVWNQCESCRYWIPLTGKFRTDWGGCSNRESAFDGVLRFAHDGCDKFEEKATDSE</sequence>
<accession>A0A3M8T414</accession>
<reference evidence="1 2" key="1">
    <citation type="submission" date="2018-11" db="EMBL/GenBank/DDBJ databases">
        <title>Lysobacter cryohumiis sp. nov., isolated from soil in the Tianshan Mountains, Xinjiang, China.</title>
        <authorList>
            <person name="Luo Y."/>
            <person name="Sheng H."/>
        </authorList>
    </citation>
    <scope>NUCLEOTIDE SEQUENCE [LARGE SCALE GENOMIC DNA]</scope>
    <source>
        <strain evidence="1 2">ZS60</strain>
    </source>
</reference>
<dbReference type="AlphaFoldDB" id="A0A3M8T414"/>
<dbReference type="RefSeq" id="WP_123086052.1">
    <property type="nucleotide sequence ID" value="NZ_RIBS01000001.1"/>
</dbReference>
<proteinExistence type="predicted"/>
<gene>
    <name evidence="1" type="ORF">EER27_00345</name>
</gene>
<name>A0A3M8T414_9GAMM</name>
<protein>
    <submittedName>
        <fullName evidence="1">DUF3027 domain-containing protein</fullName>
    </submittedName>
</protein>
<dbReference type="Proteomes" id="UP000267049">
    <property type="component" value="Unassembled WGS sequence"/>
</dbReference>